<evidence type="ECO:0000313" key="2">
    <source>
        <dbReference type="WBParaSite" id="jg16440"/>
    </source>
</evidence>
<sequence>MTNGTSVAFETLALLRQPKQLVVCVFLCVWLRDTTIVHGSALMPTPSAPGKQTVNIGLVYQNYAQSKVYQKAFKEAIRNINTGQSITSLRRISSKYNIIP</sequence>
<keyword evidence="1" id="KW-1185">Reference proteome</keyword>
<proteinExistence type="predicted"/>
<evidence type="ECO:0000313" key="1">
    <source>
        <dbReference type="Proteomes" id="UP000887574"/>
    </source>
</evidence>
<protein>
    <submittedName>
        <fullName evidence="2">Receptor ligand binding region domain-containing protein</fullName>
    </submittedName>
</protein>
<organism evidence="1 2">
    <name type="scientific">Ditylenchus dipsaci</name>
    <dbReference type="NCBI Taxonomy" id="166011"/>
    <lineage>
        <taxon>Eukaryota</taxon>
        <taxon>Metazoa</taxon>
        <taxon>Ecdysozoa</taxon>
        <taxon>Nematoda</taxon>
        <taxon>Chromadorea</taxon>
        <taxon>Rhabditida</taxon>
        <taxon>Tylenchina</taxon>
        <taxon>Tylenchomorpha</taxon>
        <taxon>Sphaerularioidea</taxon>
        <taxon>Anguinidae</taxon>
        <taxon>Anguininae</taxon>
        <taxon>Ditylenchus</taxon>
    </lineage>
</organism>
<accession>A0A915D808</accession>
<name>A0A915D808_9BILA</name>
<reference evidence="2" key="1">
    <citation type="submission" date="2022-11" db="UniProtKB">
        <authorList>
            <consortium name="WormBaseParasite"/>
        </authorList>
    </citation>
    <scope>IDENTIFICATION</scope>
</reference>
<dbReference type="AlphaFoldDB" id="A0A915D808"/>
<dbReference type="Proteomes" id="UP000887574">
    <property type="component" value="Unplaced"/>
</dbReference>
<dbReference type="WBParaSite" id="jg16440">
    <property type="protein sequence ID" value="jg16440"/>
    <property type="gene ID" value="jg16440"/>
</dbReference>